<protein>
    <submittedName>
        <fullName evidence="1">Uncharacterized protein</fullName>
    </submittedName>
</protein>
<evidence type="ECO:0000313" key="2">
    <source>
        <dbReference type="Proteomes" id="UP001232148"/>
    </source>
</evidence>
<organism evidence="1 2">
    <name type="scientific">Colletotrichum zoysiae</name>
    <dbReference type="NCBI Taxonomy" id="1216348"/>
    <lineage>
        <taxon>Eukaryota</taxon>
        <taxon>Fungi</taxon>
        <taxon>Dikarya</taxon>
        <taxon>Ascomycota</taxon>
        <taxon>Pezizomycotina</taxon>
        <taxon>Sordariomycetes</taxon>
        <taxon>Hypocreomycetidae</taxon>
        <taxon>Glomerellales</taxon>
        <taxon>Glomerellaceae</taxon>
        <taxon>Colletotrichum</taxon>
        <taxon>Colletotrichum graminicola species complex</taxon>
    </lineage>
</organism>
<reference evidence="1" key="1">
    <citation type="submission" date="2021-06" db="EMBL/GenBank/DDBJ databases">
        <title>Comparative genomics, transcriptomics and evolutionary studies reveal genomic signatures of adaptation to plant cell wall in hemibiotrophic fungi.</title>
        <authorList>
            <consortium name="DOE Joint Genome Institute"/>
            <person name="Baroncelli R."/>
            <person name="Diaz J.F."/>
            <person name="Benocci T."/>
            <person name="Peng M."/>
            <person name="Battaglia E."/>
            <person name="Haridas S."/>
            <person name="Andreopoulos W."/>
            <person name="Labutti K."/>
            <person name="Pangilinan J."/>
            <person name="Floch G.L."/>
            <person name="Makela M.R."/>
            <person name="Henrissat B."/>
            <person name="Grigoriev I.V."/>
            <person name="Crouch J.A."/>
            <person name="De Vries R.P."/>
            <person name="Sukno S.A."/>
            <person name="Thon M.R."/>
        </authorList>
    </citation>
    <scope>NUCLEOTIDE SEQUENCE</scope>
    <source>
        <strain evidence="1">MAFF235873</strain>
    </source>
</reference>
<dbReference type="AlphaFoldDB" id="A0AAD9HB44"/>
<comment type="caution">
    <text evidence="1">The sequence shown here is derived from an EMBL/GenBank/DDBJ whole genome shotgun (WGS) entry which is preliminary data.</text>
</comment>
<evidence type="ECO:0000313" key="1">
    <source>
        <dbReference type="EMBL" id="KAK2024849.1"/>
    </source>
</evidence>
<gene>
    <name evidence="1" type="ORF">LX32DRAFT_79930</name>
</gene>
<accession>A0AAD9HB44</accession>
<name>A0AAD9HB44_9PEZI</name>
<dbReference type="EMBL" id="MU842952">
    <property type="protein sequence ID" value="KAK2024849.1"/>
    <property type="molecule type" value="Genomic_DNA"/>
</dbReference>
<sequence length="162" mass="18682">MTSSNLHPASEVLGSAIRFPSLLGRFVWKSRFSLGGNATSWQKHTRIPRREGRQLGRSYQTDQMISALARLSLPRLSEYLERDSHIRRLKEFNIAKHFFSITTAKSRQHFTYDIIQKVIQRPHNGHQEASLKSLFVDGGHRLRPINALSAATKASLWFRFPR</sequence>
<keyword evidence="2" id="KW-1185">Reference proteome</keyword>
<proteinExistence type="predicted"/>
<dbReference type="Proteomes" id="UP001232148">
    <property type="component" value="Unassembled WGS sequence"/>
</dbReference>